<dbReference type="Proteomes" id="UP000324222">
    <property type="component" value="Unassembled WGS sequence"/>
</dbReference>
<dbReference type="EMBL" id="VSRR010061829">
    <property type="protein sequence ID" value="MPC83192.1"/>
    <property type="molecule type" value="Genomic_DNA"/>
</dbReference>
<reference evidence="1 2" key="1">
    <citation type="submission" date="2019-05" db="EMBL/GenBank/DDBJ databases">
        <title>Another draft genome of Portunus trituberculatus and its Hox gene families provides insights of decapod evolution.</title>
        <authorList>
            <person name="Jeong J.-H."/>
            <person name="Song I."/>
            <person name="Kim S."/>
            <person name="Choi T."/>
            <person name="Kim D."/>
            <person name="Ryu S."/>
            <person name="Kim W."/>
        </authorList>
    </citation>
    <scope>NUCLEOTIDE SEQUENCE [LARGE SCALE GENOMIC DNA]</scope>
    <source>
        <tissue evidence="1">Muscle</tissue>
    </source>
</reference>
<comment type="caution">
    <text evidence="1">The sequence shown here is derived from an EMBL/GenBank/DDBJ whole genome shotgun (WGS) entry which is preliminary data.</text>
</comment>
<keyword evidence="2" id="KW-1185">Reference proteome</keyword>
<sequence length="52" mass="5568">MLWQHLPLLCPVFTMATKRPSASPAGGDMPKRALTAANLPECMDLLVQSGNS</sequence>
<name>A0A5B7IH51_PORTR</name>
<dbReference type="AlphaFoldDB" id="A0A5B7IH51"/>
<protein>
    <submittedName>
        <fullName evidence="1">Uncharacterized protein</fullName>
    </submittedName>
</protein>
<organism evidence="1 2">
    <name type="scientific">Portunus trituberculatus</name>
    <name type="common">Swimming crab</name>
    <name type="synonym">Neptunus trituberculatus</name>
    <dbReference type="NCBI Taxonomy" id="210409"/>
    <lineage>
        <taxon>Eukaryota</taxon>
        <taxon>Metazoa</taxon>
        <taxon>Ecdysozoa</taxon>
        <taxon>Arthropoda</taxon>
        <taxon>Crustacea</taxon>
        <taxon>Multicrustacea</taxon>
        <taxon>Malacostraca</taxon>
        <taxon>Eumalacostraca</taxon>
        <taxon>Eucarida</taxon>
        <taxon>Decapoda</taxon>
        <taxon>Pleocyemata</taxon>
        <taxon>Brachyura</taxon>
        <taxon>Eubrachyura</taxon>
        <taxon>Portunoidea</taxon>
        <taxon>Portunidae</taxon>
        <taxon>Portuninae</taxon>
        <taxon>Portunus</taxon>
    </lineage>
</organism>
<evidence type="ECO:0000313" key="2">
    <source>
        <dbReference type="Proteomes" id="UP000324222"/>
    </source>
</evidence>
<gene>
    <name evidence="1" type="ORF">E2C01_077893</name>
</gene>
<accession>A0A5B7IH51</accession>
<proteinExistence type="predicted"/>
<evidence type="ECO:0000313" key="1">
    <source>
        <dbReference type="EMBL" id="MPC83192.1"/>
    </source>
</evidence>